<protein>
    <recommendedName>
        <fullName evidence="4">ATP synthase F0 subunit 8</fullName>
    </recommendedName>
</protein>
<keyword evidence="1" id="KW-0472">Membrane</keyword>
<dbReference type="EMBL" id="JALLPB020000018">
    <property type="protein sequence ID" value="KAL3826619.1"/>
    <property type="molecule type" value="Genomic_DNA"/>
</dbReference>
<feature type="transmembrane region" description="Helical" evidence="1">
    <location>
        <begin position="12"/>
        <end position="31"/>
    </location>
</feature>
<evidence type="ECO:0000313" key="3">
    <source>
        <dbReference type="Proteomes" id="UP001530377"/>
    </source>
</evidence>
<gene>
    <name evidence="2" type="ORF">ACHAXA_010544</name>
</gene>
<keyword evidence="1" id="KW-0812">Transmembrane</keyword>
<dbReference type="AlphaFoldDB" id="A0ABD3SPW4"/>
<comment type="caution">
    <text evidence="2">The sequence shown here is derived from an EMBL/GenBank/DDBJ whole genome shotgun (WGS) entry which is preliminary data.</text>
</comment>
<reference evidence="2 3" key="1">
    <citation type="submission" date="2024-10" db="EMBL/GenBank/DDBJ databases">
        <title>Updated reference genomes for cyclostephanoid diatoms.</title>
        <authorList>
            <person name="Roberts W.R."/>
            <person name="Alverson A.J."/>
        </authorList>
    </citation>
    <scope>NUCLEOTIDE SEQUENCE [LARGE SCALE GENOMIC DNA]</scope>
    <source>
        <strain evidence="2 3">AJA228-03</strain>
    </source>
</reference>
<evidence type="ECO:0000256" key="1">
    <source>
        <dbReference type="SAM" id="Phobius"/>
    </source>
</evidence>
<sequence length="33" mass="4299">MTMQNEKIILLYLNEYFTWLWFFMNLMIFCWKS</sequence>
<proteinExistence type="predicted"/>
<evidence type="ECO:0000313" key="2">
    <source>
        <dbReference type="EMBL" id="KAL3826619.1"/>
    </source>
</evidence>
<accession>A0ABD3SPW4</accession>
<organism evidence="2 3">
    <name type="scientific">Cyclostephanos tholiformis</name>
    <dbReference type="NCBI Taxonomy" id="382380"/>
    <lineage>
        <taxon>Eukaryota</taxon>
        <taxon>Sar</taxon>
        <taxon>Stramenopiles</taxon>
        <taxon>Ochrophyta</taxon>
        <taxon>Bacillariophyta</taxon>
        <taxon>Coscinodiscophyceae</taxon>
        <taxon>Thalassiosirophycidae</taxon>
        <taxon>Stephanodiscales</taxon>
        <taxon>Stephanodiscaceae</taxon>
        <taxon>Cyclostephanos</taxon>
    </lineage>
</organism>
<dbReference type="Proteomes" id="UP001530377">
    <property type="component" value="Unassembled WGS sequence"/>
</dbReference>
<keyword evidence="3" id="KW-1185">Reference proteome</keyword>
<evidence type="ECO:0008006" key="4">
    <source>
        <dbReference type="Google" id="ProtNLM"/>
    </source>
</evidence>
<name>A0ABD3SPW4_9STRA</name>
<keyword evidence="1" id="KW-1133">Transmembrane helix</keyword>